<dbReference type="STRING" id="455432.AWN90_05085"/>
<accession>A0A164J2B6</accession>
<dbReference type="SUPFAM" id="SSF53335">
    <property type="entry name" value="S-adenosyl-L-methionine-dependent methyltransferases"/>
    <property type="match status" value="1"/>
</dbReference>
<dbReference type="Gene3D" id="3.40.50.150">
    <property type="entry name" value="Vaccinia Virus protein VP39"/>
    <property type="match status" value="1"/>
</dbReference>
<dbReference type="InterPro" id="IPR006764">
    <property type="entry name" value="SAM_dep_MeTrfase_SAV2177_type"/>
</dbReference>
<reference evidence="1 2" key="1">
    <citation type="submission" date="2016-04" db="EMBL/GenBank/DDBJ databases">
        <authorList>
            <person name="Evans L.H."/>
            <person name="Alamgir A."/>
            <person name="Owens N."/>
            <person name="Weber N.D."/>
            <person name="Virtaneva K."/>
            <person name="Barbian K."/>
            <person name="Babar A."/>
            <person name="Rosenke K."/>
        </authorList>
    </citation>
    <scope>NUCLEOTIDE SEQUENCE [LARGE SCALE GENOMIC DNA]</scope>
    <source>
        <strain evidence="1 2">IFM 0406</strain>
    </source>
</reference>
<dbReference type="OrthoDB" id="4134439at2"/>
<dbReference type="AlphaFoldDB" id="A0A164J2B6"/>
<dbReference type="EMBL" id="LWGR01000016">
    <property type="protein sequence ID" value="KZM69974.1"/>
    <property type="molecule type" value="Genomic_DNA"/>
</dbReference>
<protein>
    <recommendedName>
        <fullName evidence="3">S-adenosyl methyltransferase</fullName>
    </recommendedName>
</protein>
<gene>
    <name evidence="1" type="ORF">AWN90_05085</name>
</gene>
<evidence type="ECO:0000313" key="2">
    <source>
        <dbReference type="Proteomes" id="UP000076512"/>
    </source>
</evidence>
<keyword evidence="2" id="KW-1185">Reference proteome</keyword>
<dbReference type="PIRSF" id="PIRSF017393">
    <property type="entry name" value="MTase_SAV2177"/>
    <property type="match status" value="1"/>
</dbReference>
<dbReference type="RefSeq" id="WP_067578132.1">
    <property type="nucleotide sequence ID" value="NZ_JABMCZ010000003.1"/>
</dbReference>
<dbReference type="InterPro" id="IPR029063">
    <property type="entry name" value="SAM-dependent_MTases_sf"/>
</dbReference>
<name>A0A164J2B6_9NOCA</name>
<dbReference type="CDD" id="cd02440">
    <property type="entry name" value="AdoMet_MTases"/>
    <property type="match status" value="1"/>
</dbReference>
<comment type="caution">
    <text evidence="1">The sequence shown here is derived from an EMBL/GenBank/DDBJ whole genome shotgun (WGS) entry which is preliminary data.</text>
</comment>
<proteinExistence type="predicted"/>
<organism evidence="1 2">
    <name type="scientific">Nocardia terpenica</name>
    <dbReference type="NCBI Taxonomy" id="455432"/>
    <lineage>
        <taxon>Bacteria</taxon>
        <taxon>Bacillati</taxon>
        <taxon>Actinomycetota</taxon>
        <taxon>Actinomycetes</taxon>
        <taxon>Mycobacteriales</taxon>
        <taxon>Nocardiaceae</taxon>
        <taxon>Nocardia</taxon>
    </lineage>
</organism>
<sequence>MPALPDWSPDDIDPNVPSSARMYDYVLGGFANFEVDRKLAEWVMATMPEVVQGARRNRAFLRRLVTFLVEEAGIDQFLDLGSGVPTVGNVHEIAQRLRPDARVAYVDIDPVAVAASRDLLADNPIATAVRADLTDVEAILADPEIVALLDLTRPVAVLMVSVLHFVPESADPDGVIARLRAAMAPGSYLAISHFSHGSREGDADRIVAMSRQTPTTTTPRTRDRIEALFRGFTLLPPGVVDVSRWRPDDDETDPDEFSGWYGGVGVRA</sequence>
<evidence type="ECO:0000313" key="1">
    <source>
        <dbReference type="EMBL" id="KZM69974.1"/>
    </source>
</evidence>
<dbReference type="Pfam" id="PF04672">
    <property type="entry name" value="Methyltransf_19"/>
    <property type="match status" value="1"/>
</dbReference>
<evidence type="ECO:0008006" key="3">
    <source>
        <dbReference type="Google" id="ProtNLM"/>
    </source>
</evidence>
<dbReference type="Proteomes" id="UP000076512">
    <property type="component" value="Unassembled WGS sequence"/>
</dbReference>